<keyword evidence="2" id="KW-1185">Reference proteome</keyword>
<dbReference type="InterPro" id="IPR001753">
    <property type="entry name" value="Enoyl-CoA_hydra/iso"/>
</dbReference>
<dbReference type="PANTHER" id="PTHR11941">
    <property type="entry name" value="ENOYL-COA HYDRATASE-RELATED"/>
    <property type="match status" value="1"/>
</dbReference>
<dbReference type="SMR" id="A0A0C2I9T5"/>
<dbReference type="Proteomes" id="UP000031535">
    <property type="component" value="Unassembled WGS sequence"/>
</dbReference>
<dbReference type="SUPFAM" id="SSF52096">
    <property type="entry name" value="ClpP/crotonase"/>
    <property type="match status" value="1"/>
</dbReference>
<protein>
    <submittedName>
        <fullName evidence="1">BatE, batumin synthesis operon, Enoyl-CoA hydratase</fullName>
    </submittedName>
</protein>
<dbReference type="AlphaFoldDB" id="A0A0C2I9T5"/>
<reference evidence="1 2" key="1">
    <citation type="submission" date="2015-01" db="EMBL/GenBank/DDBJ databases">
        <title>Complete genome of Pseudomonas batumici UCM B-321 producer of the batumin antibiotic with strong antistaphilococcal and potential anticancer activity.</title>
        <authorList>
            <person name="Klochko V.V."/>
            <person name="Zelena L.B."/>
            <person name="Elena K.A."/>
            <person name="Reva O.N."/>
        </authorList>
    </citation>
    <scope>NUCLEOTIDE SEQUENCE [LARGE SCALE GENOMIC DNA]</scope>
    <source>
        <strain evidence="1 2">UCM B-321</strain>
    </source>
</reference>
<evidence type="ECO:0000313" key="1">
    <source>
        <dbReference type="EMBL" id="KIH86011.1"/>
    </source>
</evidence>
<gene>
    <name evidence="1" type="ORF">UCMB321_0378</name>
</gene>
<comment type="caution">
    <text evidence="1">The sequence shown here is derived from an EMBL/GenBank/DDBJ whole genome shotgun (WGS) entry which is preliminary data.</text>
</comment>
<dbReference type="Pfam" id="PF00378">
    <property type="entry name" value="ECH_1"/>
    <property type="match status" value="1"/>
</dbReference>
<dbReference type="RefSeq" id="WP_040063404.1">
    <property type="nucleotide sequence ID" value="NZ_JXDG01000003.1"/>
</dbReference>
<dbReference type="CDD" id="cd06558">
    <property type="entry name" value="crotonase-like"/>
    <property type="match status" value="1"/>
</dbReference>
<dbReference type="Gene3D" id="6.20.390.20">
    <property type="match status" value="1"/>
</dbReference>
<name>A0A0C2I9T5_9PSED</name>
<dbReference type="InterPro" id="IPR029045">
    <property type="entry name" value="ClpP/crotonase-like_dom_sf"/>
</dbReference>
<dbReference type="PATRIC" id="fig|226910.6.peg.379"/>
<dbReference type="STRING" id="226910.UCMB321_0378"/>
<dbReference type="Gene3D" id="3.90.226.10">
    <property type="entry name" value="2-enoyl-CoA Hydratase, Chain A, domain 1"/>
    <property type="match status" value="1"/>
</dbReference>
<dbReference type="EMBL" id="JXDG01000003">
    <property type="protein sequence ID" value="KIH86011.1"/>
    <property type="molecule type" value="Genomic_DNA"/>
</dbReference>
<dbReference type="OrthoDB" id="9777711at2"/>
<accession>A0A0C2I9T5</accession>
<dbReference type="GO" id="GO:0006635">
    <property type="term" value="P:fatty acid beta-oxidation"/>
    <property type="evidence" value="ECO:0007669"/>
    <property type="project" value="TreeGrafter"/>
</dbReference>
<dbReference type="GO" id="GO:0003824">
    <property type="term" value="F:catalytic activity"/>
    <property type="evidence" value="ECO:0007669"/>
    <property type="project" value="UniProtKB-ARBA"/>
</dbReference>
<dbReference type="NCBIfam" id="NF005496">
    <property type="entry name" value="PRK07110.1"/>
    <property type="match status" value="1"/>
</dbReference>
<dbReference type="PANTHER" id="PTHR11941:SF133">
    <property type="entry name" value="1,2-EPOXYPHENYLACETYL-COA ISOMERASE"/>
    <property type="match status" value="1"/>
</dbReference>
<organism evidence="1 2">
    <name type="scientific">Pseudomonas batumici</name>
    <dbReference type="NCBI Taxonomy" id="226910"/>
    <lineage>
        <taxon>Bacteria</taxon>
        <taxon>Pseudomonadati</taxon>
        <taxon>Pseudomonadota</taxon>
        <taxon>Gammaproteobacteria</taxon>
        <taxon>Pseudomonadales</taxon>
        <taxon>Pseudomonadaceae</taxon>
        <taxon>Pseudomonas</taxon>
    </lineage>
</organism>
<evidence type="ECO:0000313" key="2">
    <source>
        <dbReference type="Proteomes" id="UP000031535"/>
    </source>
</evidence>
<sequence>MNRSDVVQFSEVEPGIIQITMQDRENKNTFSRELVKGLINAFRHIRESERYRVVVLTGYDTYFCSGGTKEGLLMLHEGQGKFTDMNIYSVPLECEIPVISAMQGHGIGGGFVFGLFADCVVLSRESVYTTNFMKYGFTPGMGATYVLPEKLGLGLAEEMLLSARTYRGADLEKRGVPFPVLPRAEVLEYALQLARDLAEKPRISLVTLKSHLVAEMRARLPTIVEQEIAMHDKTFHQPEVKARIENVFGN</sequence>
<proteinExistence type="predicted"/>